<feature type="compositionally biased region" description="Low complexity" evidence="1">
    <location>
        <begin position="52"/>
        <end position="77"/>
    </location>
</feature>
<dbReference type="InterPro" id="IPR012349">
    <property type="entry name" value="Split_barrel_FMN-bd"/>
</dbReference>
<dbReference type="EMBL" id="JBEZFP010000044">
    <property type="protein sequence ID" value="MEU8135505.1"/>
    <property type="molecule type" value="Genomic_DNA"/>
</dbReference>
<name>A0ABV3DID4_9ACTN</name>
<reference evidence="2 3" key="1">
    <citation type="submission" date="2024-06" db="EMBL/GenBank/DDBJ databases">
        <title>The Natural Products Discovery Center: Release of the First 8490 Sequenced Strains for Exploring Actinobacteria Biosynthetic Diversity.</title>
        <authorList>
            <person name="Kalkreuter E."/>
            <person name="Kautsar S.A."/>
            <person name="Yang D."/>
            <person name="Bader C.D."/>
            <person name="Teijaro C.N."/>
            <person name="Fluegel L."/>
            <person name="Davis C.M."/>
            <person name="Simpson J.R."/>
            <person name="Lauterbach L."/>
            <person name="Steele A.D."/>
            <person name="Gui C."/>
            <person name="Meng S."/>
            <person name="Li G."/>
            <person name="Viehrig K."/>
            <person name="Ye F."/>
            <person name="Su P."/>
            <person name="Kiefer A.F."/>
            <person name="Nichols A."/>
            <person name="Cepeda A.J."/>
            <person name="Yan W."/>
            <person name="Fan B."/>
            <person name="Jiang Y."/>
            <person name="Adhikari A."/>
            <person name="Zheng C.-J."/>
            <person name="Schuster L."/>
            <person name="Cowan T.M."/>
            <person name="Smanski M.J."/>
            <person name="Chevrette M.G."/>
            <person name="De Carvalho L.P.S."/>
            <person name="Shen B."/>
        </authorList>
    </citation>
    <scope>NUCLEOTIDE SEQUENCE [LARGE SCALE GENOMIC DNA]</scope>
    <source>
        <strain evidence="2 3">NPDC048946</strain>
    </source>
</reference>
<keyword evidence="3" id="KW-1185">Reference proteome</keyword>
<dbReference type="RefSeq" id="WP_358355312.1">
    <property type="nucleotide sequence ID" value="NZ_JBEZFP010000044.1"/>
</dbReference>
<accession>A0ABV3DID4</accession>
<feature type="region of interest" description="Disordered" evidence="1">
    <location>
        <begin position="50"/>
        <end position="77"/>
    </location>
</feature>
<evidence type="ECO:0000313" key="3">
    <source>
        <dbReference type="Proteomes" id="UP001551482"/>
    </source>
</evidence>
<organism evidence="2 3">
    <name type="scientific">Streptodolium elevatio</name>
    <dbReference type="NCBI Taxonomy" id="3157996"/>
    <lineage>
        <taxon>Bacteria</taxon>
        <taxon>Bacillati</taxon>
        <taxon>Actinomycetota</taxon>
        <taxon>Actinomycetes</taxon>
        <taxon>Kitasatosporales</taxon>
        <taxon>Streptomycetaceae</taxon>
        <taxon>Streptodolium</taxon>
    </lineage>
</organism>
<dbReference type="Pfam" id="PF12900">
    <property type="entry name" value="Pyridox_ox_2"/>
    <property type="match status" value="1"/>
</dbReference>
<evidence type="ECO:0000256" key="1">
    <source>
        <dbReference type="SAM" id="MobiDB-lite"/>
    </source>
</evidence>
<sequence length="170" mass="18053">MTTTPAPRLEELTAAEALRLMAGVPVGRVVFTEGALPAIRPVHFFVEGGRDAGPAAGPEAPADAADGADQTDQADPATSATLAATAIVFRVIGDRNLASALHRSVVAFQADECDMERRSGWSVTATGNAVRVDDAAEIDRLSRRLPIPWAEQGIVFRIEPELVTGRRLNR</sequence>
<evidence type="ECO:0000313" key="2">
    <source>
        <dbReference type="EMBL" id="MEU8135505.1"/>
    </source>
</evidence>
<dbReference type="Gene3D" id="2.30.110.10">
    <property type="entry name" value="Electron Transport, Fmn-binding Protein, Chain A"/>
    <property type="match status" value="2"/>
</dbReference>
<dbReference type="Proteomes" id="UP001551482">
    <property type="component" value="Unassembled WGS sequence"/>
</dbReference>
<dbReference type="InterPro" id="IPR024747">
    <property type="entry name" value="Pyridox_Oxase-rel"/>
</dbReference>
<protein>
    <submittedName>
        <fullName evidence="2">Pyridoxamine 5'-phosphate oxidase family protein</fullName>
    </submittedName>
</protein>
<proteinExistence type="predicted"/>
<dbReference type="SUPFAM" id="SSF50475">
    <property type="entry name" value="FMN-binding split barrel"/>
    <property type="match status" value="1"/>
</dbReference>
<gene>
    <name evidence="2" type="ORF">AB0C36_18525</name>
</gene>
<comment type="caution">
    <text evidence="2">The sequence shown here is derived from an EMBL/GenBank/DDBJ whole genome shotgun (WGS) entry which is preliminary data.</text>
</comment>